<feature type="transmembrane region" description="Helical" evidence="1">
    <location>
        <begin position="7"/>
        <end position="25"/>
    </location>
</feature>
<keyword evidence="1" id="KW-0472">Membrane</keyword>
<accession>A0A8D5FML5</accession>
<evidence type="ECO:0000313" key="2">
    <source>
        <dbReference type="EMBL" id="BCL61004.1"/>
    </source>
</evidence>
<dbReference type="EMBL" id="AP024086">
    <property type="protein sequence ID" value="BCL61004.1"/>
    <property type="molecule type" value="Genomic_DNA"/>
</dbReference>
<keyword evidence="3" id="KW-1185">Reference proteome</keyword>
<evidence type="ECO:0000256" key="1">
    <source>
        <dbReference type="SAM" id="Phobius"/>
    </source>
</evidence>
<gene>
    <name evidence="2" type="ORF">DGMP_16970</name>
</gene>
<protein>
    <submittedName>
        <fullName evidence="2">Uncharacterized protein</fullName>
    </submittedName>
</protein>
<reference evidence="2" key="1">
    <citation type="submission" date="2020-09" db="EMBL/GenBank/DDBJ databases">
        <title>Desulfogranum mesoprofundum gen. nov., sp. nov., a novel mesophilic, sulfate-reducing chemolithoautotroph isolated from a deep-sea hydrothermal vent chimney in the Suiyo Seamount.</title>
        <authorList>
            <person name="Hashimoto Y."/>
            <person name="Nakagawa S."/>
        </authorList>
    </citation>
    <scope>NUCLEOTIDE SEQUENCE</scope>
    <source>
        <strain evidence="2">KT2</strain>
    </source>
</reference>
<dbReference type="KEGG" id="dbk:DGMP_16970"/>
<keyword evidence="1" id="KW-1133">Transmembrane helix</keyword>
<evidence type="ECO:0000313" key="3">
    <source>
        <dbReference type="Proteomes" id="UP000826725"/>
    </source>
</evidence>
<keyword evidence="1" id="KW-0812">Transmembrane</keyword>
<organism evidence="2 3">
    <name type="scientific">Desulfomarina profundi</name>
    <dbReference type="NCBI Taxonomy" id="2772557"/>
    <lineage>
        <taxon>Bacteria</taxon>
        <taxon>Pseudomonadati</taxon>
        <taxon>Thermodesulfobacteriota</taxon>
        <taxon>Desulfobulbia</taxon>
        <taxon>Desulfobulbales</taxon>
        <taxon>Desulfobulbaceae</taxon>
        <taxon>Desulfomarina</taxon>
    </lineage>
</organism>
<dbReference type="Proteomes" id="UP000826725">
    <property type="component" value="Chromosome"/>
</dbReference>
<sequence>MFARSKVLFFPIIVCCIFVFSYSSLQLLRDEKSQLSRDQTPVIQTLPEDVLKALAVEFKGVVADALLLDIGARLGTRLERRGKKFVTVKKKHDWKRIYKLFRNCQALDPYFNQTFILAQGWLPWSAKMVNEMEDILLIAAEKRPWDWQPFRFIGFNSYFFNNNLGKAGKFYLKAALVPHSPPFLSVLGGRLALKGGVTETAIMLLENILQHSTHSDFERKQIENRYEALKGSLIIEKAMQIYRKENRKIPSSVEELVEKGFLKHLPKNPYGSKYCIKKNGKVYFDELNCSDQ</sequence>
<dbReference type="AlphaFoldDB" id="A0A8D5FML5"/>
<proteinExistence type="predicted"/>
<name>A0A8D5FML5_9BACT</name>